<evidence type="ECO:0000313" key="9">
    <source>
        <dbReference type="Proteomes" id="UP000652567"/>
    </source>
</evidence>
<keyword evidence="3 5" id="KW-0175">Coiled coil</keyword>
<dbReference type="Gene3D" id="3.30.70.2120">
    <property type="match status" value="1"/>
</dbReference>
<comment type="similarity">
    <text evidence="1 5">Belongs to the FliD family.</text>
</comment>
<dbReference type="Pfam" id="PF07195">
    <property type="entry name" value="FliD_C"/>
    <property type="match status" value="1"/>
</dbReference>
<keyword evidence="4 5" id="KW-0975">Bacterial flagellum</keyword>
<dbReference type="PANTHER" id="PTHR30288">
    <property type="entry name" value="FLAGELLAR CAP/ASSEMBLY PROTEIN FLID"/>
    <property type="match status" value="1"/>
</dbReference>
<feature type="domain" description="Flagellar hook-associated protein 2 N-terminal" evidence="6">
    <location>
        <begin position="11"/>
        <end position="102"/>
    </location>
</feature>
<evidence type="ECO:0000259" key="6">
    <source>
        <dbReference type="Pfam" id="PF02465"/>
    </source>
</evidence>
<accession>A0A928UZA5</accession>
<dbReference type="GO" id="GO:0007155">
    <property type="term" value="P:cell adhesion"/>
    <property type="evidence" value="ECO:0007669"/>
    <property type="project" value="InterPro"/>
</dbReference>
<evidence type="ECO:0000256" key="5">
    <source>
        <dbReference type="RuleBase" id="RU362066"/>
    </source>
</evidence>
<dbReference type="AlphaFoldDB" id="A0A928UZA5"/>
<comment type="subcellular location">
    <subcellularLocation>
        <location evidence="5">Secreted</location>
    </subcellularLocation>
    <subcellularLocation>
        <location evidence="5">Bacterial flagellum</location>
    </subcellularLocation>
</comment>
<evidence type="ECO:0000256" key="4">
    <source>
        <dbReference type="ARBA" id="ARBA00023143"/>
    </source>
</evidence>
<dbReference type="GO" id="GO:0009424">
    <property type="term" value="C:bacterial-type flagellum hook"/>
    <property type="evidence" value="ECO:0007669"/>
    <property type="project" value="UniProtKB-UniRule"/>
</dbReference>
<evidence type="ECO:0000256" key="3">
    <source>
        <dbReference type="ARBA" id="ARBA00023054"/>
    </source>
</evidence>
<organism evidence="8 9">
    <name type="scientific">Cellvibrio polysaccharolyticus</name>
    <dbReference type="NCBI Taxonomy" id="2082724"/>
    <lineage>
        <taxon>Bacteria</taxon>
        <taxon>Pseudomonadati</taxon>
        <taxon>Pseudomonadota</taxon>
        <taxon>Gammaproteobacteria</taxon>
        <taxon>Cellvibrionales</taxon>
        <taxon>Cellvibrionaceae</taxon>
        <taxon>Cellvibrio</taxon>
    </lineage>
</organism>
<dbReference type="GO" id="GO:0005576">
    <property type="term" value="C:extracellular region"/>
    <property type="evidence" value="ECO:0007669"/>
    <property type="project" value="UniProtKB-SubCell"/>
</dbReference>
<dbReference type="Pfam" id="PF07196">
    <property type="entry name" value="Flagellin_IN"/>
    <property type="match status" value="1"/>
</dbReference>
<evidence type="ECO:0000256" key="2">
    <source>
        <dbReference type="ARBA" id="ARBA00011255"/>
    </source>
</evidence>
<dbReference type="InterPro" id="IPR010809">
    <property type="entry name" value="FliD_C"/>
</dbReference>
<keyword evidence="8" id="KW-0966">Cell projection</keyword>
<gene>
    <name evidence="8" type="ORF">C4F51_01230</name>
</gene>
<dbReference type="GO" id="GO:0071973">
    <property type="term" value="P:bacterial-type flagellum-dependent cell motility"/>
    <property type="evidence" value="ECO:0007669"/>
    <property type="project" value="TreeGrafter"/>
</dbReference>
<comment type="caution">
    <text evidence="8">The sequence shown here is derived from an EMBL/GenBank/DDBJ whole genome shotgun (WGS) entry which is preliminary data.</text>
</comment>
<reference evidence="8" key="1">
    <citation type="submission" date="2018-07" db="EMBL/GenBank/DDBJ databases">
        <title>Genome assembly of strain Ka43.</title>
        <authorList>
            <person name="Kukolya J."/>
            <person name="Nagy I."/>
            <person name="Horvath B."/>
            <person name="Toth A."/>
        </authorList>
    </citation>
    <scope>NUCLEOTIDE SEQUENCE</scope>
    <source>
        <strain evidence="8">KB43</strain>
    </source>
</reference>
<dbReference type="Proteomes" id="UP000652567">
    <property type="component" value="Unassembled WGS sequence"/>
</dbReference>
<dbReference type="InterPro" id="IPR040026">
    <property type="entry name" value="FliD"/>
</dbReference>
<dbReference type="PANTHER" id="PTHR30288:SF0">
    <property type="entry name" value="FLAGELLAR HOOK-ASSOCIATED PROTEIN 2"/>
    <property type="match status" value="1"/>
</dbReference>
<evidence type="ECO:0000256" key="1">
    <source>
        <dbReference type="ARBA" id="ARBA00009764"/>
    </source>
</evidence>
<dbReference type="InterPro" id="IPR010810">
    <property type="entry name" value="Flagellin_hook_IN_motif"/>
</dbReference>
<comment type="function">
    <text evidence="5">Required for morphogenesis and for the elongation of the flagellar filament by facilitating polymerization of the flagellin monomers at the tip of growing filament. Forms a capping structure, which prevents flagellin subunits (transported through the central channel of the flagellum) from leaking out without polymerization at the distal end.</text>
</comment>
<feature type="domain" description="Flagellar hook-associated protein 2 C-terminal" evidence="7">
    <location>
        <begin position="213"/>
        <end position="435"/>
    </location>
</feature>
<name>A0A928UZA5_9GAMM</name>
<comment type="subunit">
    <text evidence="2 5">Homopentamer.</text>
</comment>
<dbReference type="RefSeq" id="WP_193906441.1">
    <property type="nucleotide sequence ID" value="NZ_PRDL01000001.1"/>
</dbReference>
<dbReference type="InterPro" id="IPR003481">
    <property type="entry name" value="FliD_N"/>
</dbReference>
<sequence>MAIDSDYIKQQATQLANYEVQSALAKANRTEARYKAQLSAVTTLESSLRTFGSAVKGLKSLTSNMLVNSAALSHEGIATASVGLKAIQGSYDFFVEQLASRHQFSIEGLQDGDIDTSGSLTIGQGDKSFTIDLSTIDNNEDGSNSLAELASAINKASDNTGVKATLVRSNGQVSLVLASEKTGADNAITLSTSNTSGGAFDTALTNRRELSQAQDAKVRLGGEGGMELTNASNTFNEIIDGVSLTFTKAHKPGDQPLTVGIDQDKTATKEKAQSFVTALNTLMSSFDTLTASGGENGTRGPLAGDSSIRAIENMLNQALRGNYGGATLMDFGITSDRNGKLTIDSDRFEKALAEKPEAFEKLFKDKGGLLETIDKSITPYTNSANGVMKTRKESLNLMLRRMDDQFDNLQKQYDNYYSRYLKQYTSMMQTMSAMESTFGMF</sequence>
<protein>
    <recommendedName>
        <fullName evidence="5">Flagellar hook-associated protein 2</fullName>
        <shortName evidence="5">HAP2</shortName>
    </recommendedName>
    <alternativeName>
        <fullName evidence="5">Flagellar cap protein</fullName>
    </alternativeName>
</protein>
<keyword evidence="9" id="KW-1185">Reference proteome</keyword>
<keyword evidence="5" id="KW-0964">Secreted</keyword>
<proteinExistence type="inferred from homology"/>
<keyword evidence="8" id="KW-0969">Cilium</keyword>
<keyword evidence="8" id="KW-0282">Flagellum</keyword>
<feature type="coiled-coil region" evidence="5">
    <location>
        <begin position="392"/>
        <end position="419"/>
    </location>
</feature>
<dbReference type="Pfam" id="PF02465">
    <property type="entry name" value="FliD_N"/>
    <property type="match status" value="1"/>
</dbReference>
<dbReference type="GO" id="GO:0009421">
    <property type="term" value="C:bacterial-type flagellum filament cap"/>
    <property type="evidence" value="ECO:0007669"/>
    <property type="project" value="InterPro"/>
</dbReference>
<evidence type="ECO:0000313" key="8">
    <source>
        <dbReference type="EMBL" id="MBE8715808.1"/>
    </source>
</evidence>
<evidence type="ECO:0000259" key="7">
    <source>
        <dbReference type="Pfam" id="PF07195"/>
    </source>
</evidence>
<dbReference type="EMBL" id="PRDL01000001">
    <property type="protein sequence ID" value="MBE8715808.1"/>
    <property type="molecule type" value="Genomic_DNA"/>
</dbReference>